<evidence type="ECO:0000256" key="4">
    <source>
        <dbReference type="ARBA" id="ARBA00022989"/>
    </source>
</evidence>
<feature type="domain" description="EamA" evidence="7">
    <location>
        <begin position="161"/>
        <end position="294"/>
    </location>
</feature>
<reference evidence="8 9" key="1">
    <citation type="submission" date="2019-01" db="EMBL/GenBank/DDBJ databases">
        <title>Vibrio BEI176 sp. nov, a marine bacterium isolated from China: eastern marignal seas.</title>
        <authorList>
            <person name="Li B."/>
        </authorList>
    </citation>
    <scope>NUCLEOTIDE SEQUENCE [LARGE SCALE GENOMIC DNA]</scope>
    <source>
        <strain evidence="8 9">BEI176</strain>
    </source>
</reference>
<dbReference type="Proteomes" id="UP000297753">
    <property type="component" value="Unassembled WGS sequence"/>
</dbReference>
<evidence type="ECO:0000256" key="3">
    <source>
        <dbReference type="ARBA" id="ARBA00022692"/>
    </source>
</evidence>
<gene>
    <name evidence="8" type="ORF">ELS82_21670</name>
</gene>
<feature type="transmembrane region" description="Helical" evidence="6">
    <location>
        <begin position="193"/>
        <end position="212"/>
    </location>
</feature>
<dbReference type="RefSeq" id="WP_134837303.1">
    <property type="nucleotide sequence ID" value="NZ_SATR01000059.1"/>
</dbReference>
<feature type="transmembrane region" description="Helical" evidence="6">
    <location>
        <begin position="256"/>
        <end position="274"/>
    </location>
</feature>
<dbReference type="InterPro" id="IPR000620">
    <property type="entry name" value="EamA_dom"/>
</dbReference>
<proteinExistence type="predicted"/>
<sequence>MIRNRIPLYYLGILSILCASTLWGTTGTVASLAPDISSLAIGAFSMGVGGILQAILAHKQLQKDLSKILRRKKVLLISAIALAAYPLAFYSSMRLAGVAIGTVISIATAPFFVAALECLFSKNNAINRQWFVSLAIGVVGITLLIFSEPSSSSYSDHNLRMIGILLGLVAGLAYAIYAWVAKAMIDDGVQSQAALGSIFGCGALILLPTLFLTGDNLFDSPTNAFVIGYMALIPMGLGYIVYGFGLRFVSASSASLITLFEPVVAAGLAVVIVGESIPPLGWGGIGLILLCLLLQVRG</sequence>
<feature type="transmembrane region" description="Helical" evidence="6">
    <location>
        <begin position="74"/>
        <end position="92"/>
    </location>
</feature>
<evidence type="ECO:0000313" key="8">
    <source>
        <dbReference type="EMBL" id="TFH89546.1"/>
    </source>
</evidence>
<feature type="transmembrane region" description="Helical" evidence="6">
    <location>
        <begin position="98"/>
        <end position="118"/>
    </location>
</feature>
<evidence type="ECO:0000256" key="5">
    <source>
        <dbReference type="ARBA" id="ARBA00023136"/>
    </source>
</evidence>
<feature type="transmembrane region" description="Helical" evidence="6">
    <location>
        <begin position="130"/>
        <end position="147"/>
    </location>
</feature>
<evidence type="ECO:0000256" key="2">
    <source>
        <dbReference type="ARBA" id="ARBA00022475"/>
    </source>
</evidence>
<evidence type="ECO:0000313" key="9">
    <source>
        <dbReference type="Proteomes" id="UP000297753"/>
    </source>
</evidence>
<keyword evidence="9" id="KW-1185">Reference proteome</keyword>
<dbReference type="GO" id="GO:0005886">
    <property type="term" value="C:plasma membrane"/>
    <property type="evidence" value="ECO:0007669"/>
    <property type="project" value="UniProtKB-SubCell"/>
</dbReference>
<feature type="domain" description="EamA" evidence="7">
    <location>
        <begin position="11"/>
        <end position="145"/>
    </location>
</feature>
<dbReference type="InterPro" id="IPR051258">
    <property type="entry name" value="Diverse_Substrate_Transporter"/>
</dbReference>
<keyword evidence="2" id="KW-1003">Cell membrane</keyword>
<dbReference type="AlphaFoldDB" id="A0A4Y8WA61"/>
<feature type="transmembrane region" description="Helical" evidence="6">
    <location>
        <begin position="224"/>
        <end position="244"/>
    </location>
</feature>
<dbReference type="EMBL" id="SATR01000059">
    <property type="protein sequence ID" value="TFH89546.1"/>
    <property type="molecule type" value="Genomic_DNA"/>
</dbReference>
<dbReference type="PANTHER" id="PTHR42920:SF11">
    <property type="entry name" value="INNER MEMBRANE PROTEIN YTFF"/>
    <property type="match status" value="1"/>
</dbReference>
<dbReference type="Pfam" id="PF00892">
    <property type="entry name" value="EamA"/>
    <property type="match status" value="2"/>
</dbReference>
<organism evidence="8 9">
    <name type="scientific">Vibrio ouci</name>
    <dbReference type="NCBI Taxonomy" id="2499078"/>
    <lineage>
        <taxon>Bacteria</taxon>
        <taxon>Pseudomonadati</taxon>
        <taxon>Pseudomonadota</taxon>
        <taxon>Gammaproteobacteria</taxon>
        <taxon>Vibrionales</taxon>
        <taxon>Vibrionaceae</taxon>
        <taxon>Vibrio</taxon>
    </lineage>
</organism>
<evidence type="ECO:0000256" key="6">
    <source>
        <dbReference type="SAM" id="Phobius"/>
    </source>
</evidence>
<keyword evidence="4 6" id="KW-1133">Transmembrane helix</keyword>
<keyword evidence="5 6" id="KW-0472">Membrane</keyword>
<comment type="caution">
    <text evidence="8">The sequence shown here is derived from an EMBL/GenBank/DDBJ whole genome shotgun (WGS) entry which is preliminary data.</text>
</comment>
<name>A0A4Y8WA61_9VIBR</name>
<protein>
    <submittedName>
        <fullName evidence="8">EamA family transporter</fullName>
    </submittedName>
</protein>
<dbReference type="OrthoDB" id="9787117at2"/>
<evidence type="ECO:0000256" key="1">
    <source>
        <dbReference type="ARBA" id="ARBA00004651"/>
    </source>
</evidence>
<evidence type="ECO:0000259" key="7">
    <source>
        <dbReference type="Pfam" id="PF00892"/>
    </source>
</evidence>
<dbReference type="InterPro" id="IPR037185">
    <property type="entry name" value="EmrE-like"/>
</dbReference>
<dbReference type="PANTHER" id="PTHR42920">
    <property type="entry name" value="OS03G0707200 PROTEIN-RELATED"/>
    <property type="match status" value="1"/>
</dbReference>
<feature type="transmembrane region" description="Helical" evidence="6">
    <location>
        <begin position="159"/>
        <end position="181"/>
    </location>
</feature>
<keyword evidence="3 6" id="KW-0812">Transmembrane</keyword>
<feature type="transmembrane region" description="Helical" evidence="6">
    <location>
        <begin position="36"/>
        <end position="54"/>
    </location>
</feature>
<comment type="subcellular location">
    <subcellularLocation>
        <location evidence="1">Cell membrane</location>
        <topology evidence="1">Multi-pass membrane protein</topology>
    </subcellularLocation>
</comment>
<feature type="transmembrane region" description="Helical" evidence="6">
    <location>
        <begin position="280"/>
        <end position="296"/>
    </location>
</feature>
<feature type="transmembrane region" description="Helical" evidence="6">
    <location>
        <begin position="7"/>
        <end position="24"/>
    </location>
</feature>
<dbReference type="SUPFAM" id="SSF103481">
    <property type="entry name" value="Multidrug resistance efflux transporter EmrE"/>
    <property type="match status" value="2"/>
</dbReference>
<accession>A0A4Y8WA61</accession>